<dbReference type="AlphaFoldDB" id="A0AAV9NCD4"/>
<evidence type="ECO:0000256" key="1">
    <source>
        <dbReference type="SAM" id="MobiDB-lite"/>
    </source>
</evidence>
<dbReference type="InterPro" id="IPR011009">
    <property type="entry name" value="Kinase-like_dom_sf"/>
</dbReference>
<feature type="region of interest" description="Disordered" evidence="1">
    <location>
        <begin position="470"/>
        <end position="491"/>
    </location>
</feature>
<proteinExistence type="predicted"/>
<accession>A0AAV9NCD4</accession>
<name>A0AAV9NCD4_9EURO</name>
<gene>
    <name evidence="3" type="ORF">LTR84_001316</name>
</gene>
<dbReference type="PROSITE" id="PS50011">
    <property type="entry name" value="PROTEIN_KINASE_DOM"/>
    <property type="match status" value="1"/>
</dbReference>
<dbReference type="Proteomes" id="UP001358417">
    <property type="component" value="Unassembled WGS sequence"/>
</dbReference>
<reference evidence="3 4" key="1">
    <citation type="submission" date="2023-08" db="EMBL/GenBank/DDBJ databases">
        <title>Black Yeasts Isolated from many extreme environments.</title>
        <authorList>
            <person name="Coleine C."/>
            <person name="Stajich J.E."/>
            <person name="Selbmann L."/>
        </authorList>
    </citation>
    <scope>NUCLEOTIDE SEQUENCE [LARGE SCALE GENOMIC DNA]</scope>
    <source>
        <strain evidence="3 4">CCFEE 5792</strain>
    </source>
</reference>
<dbReference type="PANTHER" id="PTHR37542">
    <property type="entry name" value="HELO DOMAIN-CONTAINING PROTEIN-RELATED"/>
    <property type="match status" value="1"/>
</dbReference>
<dbReference type="Pfam" id="PF14479">
    <property type="entry name" value="HeLo"/>
    <property type="match status" value="1"/>
</dbReference>
<keyword evidence="4" id="KW-1185">Reference proteome</keyword>
<dbReference type="GO" id="GO:0005524">
    <property type="term" value="F:ATP binding"/>
    <property type="evidence" value="ECO:0007669"/>
    <property type="project" value="InterPro"/>
</dbReference>
<dbReference type="EMBL" id="JAVRRD010000010">
    <property type="protein sequence ID" value="KAK5054426.1"/>
    <property type="molecule type" value="Genomic_DNA"/>
</dbReference>
<feature type="domain" description="Protein kinase" evidence="2">
    <location>
        <begin position="232"/>
        <end position="539"/>
    </location>
</feature>
<evidence type="ECO:0000259" key="2">
    <source>
        <dbReference type="PROSITE" id="PS50011"/>
    </source>
</evidence>
<evidence type="ECO:0000313" key="3">
    <source>
        <dbReference type="EMBL" id="KAK5054426.1"/>
    </source>
</evidence>
<dbReference type="Gene3D" id="1.10.510.10">
    <property type="entry name" value="Transferase(Phosphotransferase) domain 1"/>
    <property type="match status" value="1"/>
</dbReference>
<dbReference type="InterPro" id="IPR000719">
    <property type="entry name" value="Prot_kinase_dom"/>
</dbReference>
<dbReference type="PANTHER" id="PTHR37542:SF3">
    <property type="entry name" value="PRION-INHIBITION AND PROPAGATION HELO DOMAIN-CONTAINING PROTEIN"/>
    <property type="match status" value="1"/>
</dbReference>
<protein>
    <recommendedName>
        <fullName evidence="2">Protein kinase domain-containing protein</fullName>
    </recommendedName>
</protein>
<organism evidence="3 4">
    <name type="scientific">Exophiala bonariae</name>
    <dbReference type="NCBI Taxonomy" id="1690606"/>
    <lineage>
        <taxon>Eukaryota</taxon>
        <taxon>Fungi</taxon>
        <taxon>Dikarya</taxon>
        <taxon>Ascomycota</taxon>
        <taxon>Pezizomycotina</taxon>
        <taxon>Eurotiomycetes</taxon>
        <taxon>Chaetothyriomycetidae</taxon>
        <taxon>Chaetothyriales</taxon>
        <taxon>Herpotrichiellaceae</taxon>
        <taxon>Exophiala</taxon>
    </lineage>
</organism>
<dbReference type="RefSeq" id="XP_064707199.1">
    <property type="nucleotide sequence ID" value="XM_064844941.1"/>
</dbReference>
<dbReference type="GO" id="GO:0004672">
    <property type="term" value="F:protein kinase activity"/>
    <property type="evidence" value="ECO:0007669"/>
    <property type="project" value="InterPro"/>
</dbReference>
<comment type="caution">
    <text evidence="3">The sequence shown here is derived from an EMBL/GenBank/DDBJ whole genome shotgun (WGS) entry which is preliminary data.</text>
</comment>
<dbReference type="Gene3D" id="1.20.120.1020">
    <property type="entry name" value="Prion-inhibition and propagation, HeLo domain"/>
    <property type="match status" value="1"/>
</dbReference>
<sequence length="551" mass="60835">MSGAEAAFGVVGLLLAFKGAVDGYLFIDSLIEVDGSQRYLCIRYIVERHKLTIWGDHFRVNDKESCTLGQLSLKVRQIISVILNEIKTQHSRADSFISRYDGQLGKLLPSSSSEGVIGAYQNDPVIQKKNKQHFRFVVRDKKKLEEVIDRLRQLNDDLYDVLDVRTSNLMAKHLSSYVLPGFTDSESLESLGNPSPSIPSLLSLSAKIKKIQEGNDQTSEGSVKIKASNLSFGQGRDRAMGFYGSLETPQRRVLIEWKYISTSAPTDVKERLRVRVKHLGVSLLATQDSAFQVLRFVGTFEDTKFKLSGVGEERIGLVYAAPSPNTDLTTMTTLAEYIQHSRAPDGPPLPSLGLRFKLAFAIASSLSLFHASKWLHRSFSSHNVLLFADNQNPTNGHASLANPYIAGFGYSRSRSDESVDWFRAGSADRNYYISPRVAEGFKAKFDLYSLGVVLLEVGLWALVKDEIPPKAAAPARPSGEGDETTPPPRSDASLVLDMVPRLAHLVGETYRDVVYTCLTSGYAKGISDTEEEMFARAVFVDILTPLGGLKA</sequence>
<dbReference type="InterPro" id="IPR029498">
    <property type="entry name" value="HeLo_dom"/>
</dbReference>
<dbReference type="GeneID" id="89969537"/>
<dbReference type="InterPro" id="IPR038305">
    <property type="entry name" value="HeLo_sf"/>
</dbReference>
<evidence type="ECO:0000313" key="4">
    <source>
        <dbReference type="Proteomes" id="UP001358417"/>
    </source>
</evidence>
<dbReference type="SUPFAM" id="SSF56112">
    <property type="entry name" value="Protein kinase-like (PK-like)"/>
    <property type="match status" value="1"/>
</dbReference>